<name>M4B821_HYAAE</name>
<feature type="region of interest" description="Disordered" evidence="1">
    <location>
        <begin position="148"/>
        <end position="169"/>
    </location>
</feature>
<dbReference type="AlphaFoldDB" id="M4B821"/>
<organism evidence="2 3">
    <name type="scientific">Hyaloperonospora arabidopsidis (strain Emoy2)</name>
    <name type="common">Downy mildew agent</name>
    <name type="synonym">Peronospora arabidopsidis</name>
    <dbReference type="NCBI Taxonomy" id="559515"/>
    <lineage>
        <taxon>Eukaryota</taxon>
        <taxon>Sar</taxon>
        <taxon>Stramenopiles</taxon>
        <taxon>Oomycota</taxon>
        <taxon>Peronosporomycetes</taxon>
        <taxon>Peronosporales</taxon>
        <taxon>Peronosporaceae</taxon>
        <taxon>Hyaloperonospora</taxon>
    </lineage>
</organism>
<dbReference type="EnsemblProtists" id="HpaT802423">
    <property type="protein sequence ID" value="HpaP802423"/>
    <property type="gene ID" value="HpaG802423"/>
</dbReference>
<evidence type="ECO:0000313" key="2">
    <source>
        <dbReference type="EnsemblProtists" id="HpaP802423"/>
    </source>
</evidence>
<reference evidence="3" key="1">
    <citation type="journal article" date="2010" name="Science">
        <title>Signatures of adaptation to obligate biotrophy in the Hyaloperonospora arabidopsidis genome.</title>
        <authorList>
            <person name="Baxter L."/>
            <person name="Tripathy S."/>
            <person name="Ishaque N."/>
            <person name="Boot N."/>
            <person name="Cabral A."/>
            <person name="Kemen E."/>
            <person name="Thines M."/>
            <person name="Ah-Fong A."/>
            <person name="Anderson R."/>
            <person name="Badejoko W."/>
            <person name="Bittner-Eddy P."/>
            <person name="Boore J.L."/>
            <person name="Chibucos M.C."/>
            <person name="Coates M."/>
            <person name="Dehal P."/>
            <person name="Delehaunty K."/>
            <person name="Dong S."/>
            <person name="Downton P."/>
            <person name="Dumas B."/>
            <person name="Fabro G."/>
            <person name="Fronick C."/>
            <person name="Fuerstenberg S.I."/>
            <person name="Fulton L."/>
            <person name="Gaulin E."/>
            <person name="Govers F."/>
            <person name="Hughes L."/>
            <person name="Humphray S."/>
            <person name="Jiang R.H."/>
            <person name="Judelson H."/>
            <person name="Kamoun S."/>
            <person name="Kyung K."/>
            <person name="Meijer H."/>
            <person name="Minx P."/>
            <person name="Morris P."/>
            <person name="Nelson J."/>
            <person name="Phuntumart V."/>
            <person name="Qutob D."/>
            <person name="Rehmany A."/>
            <person name="Rougon-Cardoso A."/>
            <person name="Ryden P."/>
            <person name="Torto-Alalibo T."/>
            <person name="Studholme D."/>
            <person name="Wang Y."/>
            <person name="Win J."/>
            <person name="Wood J."/>
            <person name="Clifton S.W."/>
            <person name="Rogers J."/>
            <person name="Van den Ackerveken G."/>
            <person name="Jones J.D."/>
            <person name="McDowell J.M."/>
            <person name="Beynon J."/>
            <person name="Tyler B.M."/>
        </authorList>
    </citation>
    <scope>NUCLEOTIDE SEQUENCE [LARGE SCALE GENOMIC DNA]</scope>
    <source>
        <strain evidence="3">Emoy2</strain>
    </source>
</reference>
<sequence length="169" mass="18342">MDQQIIPWALYDLSGAHAPDSLEPCRTASGVSADNAERVLKVSHTTLCRVPGAPSSGDGTGCLKMVEASQCGSPPIIHSARYAIECARTLGMKIDSATSTNEGCYSCDSMPRPTRDEWRRNIAEHPLSELEQSEIGKYERSMHEWRAATTRGVPRRQYSASTAESISAG</sequence>
<accession>M4B821</accession>
<proteinExistence type="predicted"/>
<evidence type="ECO:0000256" key="1">
    <source>
        <dbReference type="SAM" id="MobiDB-lite"/>
    </source>
</evidence>
<reference evidence="2" key="2">
    <citation type="submission" date="2015-06" db="UniProtKB">
        <authorList>
            <consortium name="EnsemblProtists"/>
        </authorList>
    </citation>
    <scope>IDENTIFICATION</scope>
    <source>
        <strain evidence="2">Emoy2</strain>
    </source>
</reference>
<dbReference type="InParanoid" id="M4B821"/>
<feature type="compositionally biased region" description="Polar residues" evidence="1">
    <location>
        <begin position="158"/>
        <end position="169"/>
    </location>
</feature>
<evidence type="ECO:0000313" key="3">
    <source>
        <dbReference type="Proteomes" id="UP000011713"/>
    </source>
</evidence>
<dbReference type="Proteomes" id="UP000011713">
    <property type="component" value="Unassembled WGS sequence"/>
</dbReference>
<dbReference type="HOGENOM" id="CLU_1581509_0_0_1"/>
<keyword evidence="3" id="KW-1185">Reference proteome</keyword>
<dbReference type="VEuPathDB" id="FungiDB:HpaG802423"/>
<protein>
    <submittedName>
        <fullName evidence="2">Uncharacterized protein</fullName>
    </submittedName>
</protein>
<dbReference type="EMBL" id="JH597957">
    <property type="status" value="NOT_ANNOTATED_CDS"/>
    <property type="molecule type" value="Genomic_DNA"/>
</dbReference>